<dbReference type="InterPro" id="IPR052580">
    <property type="entry name" value="Lipid_Hydrolase"/>
</dbReference>
<evidence type="ECO:0000313" key="6">
    <source>
        <dbReference type="Proteomes" id="UP000240572"/>
    </source>
</evidence>
<gene>
    <name evidence="5" type="ORF">B0I18_111106</name>
</gene>
<feature type="active site" description="Nucleophile" evidence="2">
    <location>
        <position position="117"/>
    </location>
</feature>
<feature type="active site" description="Proton acceptor" evidence="2">
    <location>
        <position position="416"/>
    </location>
</feature>
<keyword evidence="2" id="KW-0442">Lipid degradation</keyword>
<keyword evidence="2" id="KW-0378">Hydrolase</keyword>
<evidence type="ECO:0000259" key="4">
    <source>
        <dbReference type="PROSITE" id="PS51635"/>
    </source>
</evidence>
<dbReference type="EMBL" id="PYGD01000011">
    <property type="protein sequence ID" value="PSK89550.1"/>
    <property type="molecule type" value="Genomic_DNA"/>
</dbReference>
<feature type="short sequence motif" description="GXSXG" evidence="2">
    <location>
        <begin position="115"/>
        <end position="119"/>
    </location>
</feature>
<dbReference type="OrthoDB" id="9770965at2"/>
<evidence type="ECO:0000256" key="2">
    <source>
        <dbReference type="PROSITE-ProRule" id="PRU01161"/>
    </source>
</evidence>
<sequence length="545" mass="61069">MDKNNVKGSKPVNVAFDKILADLGRIEAQQQKQREQIAAQKKLTLQDGPPKATERLKKLKNQKKQYSDVITPTVDGDELQWVHLVQEGGGTLGISLVGFVFVLEYLGIRFLRLAGTSAGAINTMFLAAIGKKDDPKTPELYDMMTDDKRFNMKSFVDAKKKVVRWLIFSLGKGMGLLSNLAVSFIALLVMVLLPLPLISILGKEGLVMYLLVLCLFIVSTVVLVSLLARLSRYNFGINPGRKFTEFVEEELAGFGVTATKELYGKAKGSGTFKLDPVSGLYSAWLYSDDPLPNPDKIFLSLRPGAGQTNPVTNTLNANYYKIRYDISLVATDIANKCKVILPKDAYLYFQEVRPVNPAAFVRASMAIPLFFEPQFFPDKPEKDKPGTLISKVLKKKWWRVKGIGANEVEDKGILIDGGSLSNFPINLFHEAKIQSPRLPVMGVRIMDEKPTSAYKVTQRMSLGYFVGSIINTLRGNEDSSFIAANPFYKRFCIAEIKAYQTKVNWLNFDLTTEQKDALFMKGVEAALQYLERFDWNTYKTERAKL</sequence>
<keyword evidence="6" id="KW-1185">Reference proteome</keyword>
<dbReference type="Gene3D" id="3.40.1090.10">
    <property type="entry name" value="Cytosolic phospholipase A2 catalytic domain"/>
    <property type="match status" value="2"/>
</dbReference>
<dbReference type="PROSITE" id="PS51635">
    <property type="entry name" value="PNPLA"/>
    <property type="match status" value="1"/>
</dbReference>
<accession>A0A2P8CX63</accession>
<evidence type="ECO:0000256" key="1">
    <source>
        <dbReference type="ARBA" id="ARBA00023098"/>
    </source>
</evidence>
<keyword evidence="1 2" id="KW-0443">Lipid metabolism</keyword>
<dbReference type="InterPro" id="IPR016035">
    <property type="entry name" value="Acyl_Trfase/lysoPLipase"/>
</dbReference>
<dbReference type="SUPFAM" id="SSF52151">
    <property type="entry name" value="FabD/lysophospholipase-like"/>
    <property type="match status" value="1"/>
</dbReference>
<keyword evidence="3" id="KW-0472">Membrane</keyword>
<dbReference type="Pfam" id="PF01734">
    <property type="entry name" value="Patatin"/>
    <property type="match status" value="1"/>
</dbReference>
<organism evidence="5 6">
    <name type="scientific">Taibaiella chishuiensis</name>
    <dbReference type="NCBI Taxonomy" id="1434707"/>
    <lineage>
        <taxon>Bacteria</taxon>
        <taxon>Pseudomonadati</taxon>
        <taxon>Bacteroidota</taxon>
        <taxon>Chitinophagia</taxon>
        <taxon>Chitinophagales</taxon>
        <taxon>Chitinophagaceae</taxon>
        <taxon>Taibaiella</taxon>
    </lineage>
</organism>
<dbReference type="RefSeq" id="WP_106524795.1">
    <property type="nucleotide sequence ID" value="NZ_PYGD01000011.1"/>
</dbReference>
<dbReference type="GO" id="GO:0016787">
    <property type="term" value="F:hydrolase activity"/>
    <property type="evidence" value="ECO:0007669"/>
    <property type="project" value="UniProtKB-UniRule"/>
</dbReference>
<protein>
    <submittedName>
        <fullName evidence="5">NTE family protein</fullName>
    </submittedName>
</protein>
<feature type="transmembrane region" description="Helical" evidence="3">
    <location>
        <begin position="176"/>
        <end position="200"/>
    </location>
</feature>
<dbReference type="Proteomes" id="UP000240572">
    <property type="component" value="Unassembled WGS sequence"/>
</dbReference>
<keyword evidence="3" id="KW-0812">Transmembrane</keyword>
<reference evidence="5 6" key="1">
    <citation type="submission" date="2018-03" db="EMBL/GenBank/DDBJ databases">
        <title>Genomic Encyclopedia of Type Strains, Phase III (KMG-III): the genomes of soil and plant-associated and newly described type strains.</title>
        <authorList>
            <person name="Whitman W."/>
        </authorList>
    </citation>
    <scope>NUCLEOTIDE SEQUENCE [LARGE SCALE GENOMIC DNA]</scope>
    <source>
        <strain evidence="5 6">CGMCC 1.12700</strain>
    </source>
</reference>
<dbReference type="PANTHER" id="PTHR46394:SF1">
    <property type="entry name" value="PNPLA DOMAIN-CONTAINING PROTEIN"/>
    <property type="match status" value="1"/>
</dbReference>
<feature type="domain" description="PNPLA" evidence="4">
    <location>
        <begin position="84"/>
        <end position="429"/>
    </location>
</feature>
<evidence type="ECO:0000313" key="5">
    <source>
        <dbReference type="EMBL" id="PSK89550.1"/>
    </source>
</evidence>
<feature type="short sequence motif" description="DGA/G" evidence="2">
    <location>
        <begin position="416"/>
        <end position="418"/>
    </location>
</feature>
<dbReference type="AlphaFoldDB" id="A0A2P8CX63"/>
<dbReference type="PANTHER" id="PTHR46394">
    <property type="entry name" value="ANNEXIN"/>
    <property type="match status" value="1"/>
</dbReference>
<dbReference type="InterPro" id="IPR002641">
    <property type="entry name" value="PNPLA_dom"/>
</dbReference>
<name>A0A2P8CX63_9BACT</name>
<feature type="short sequence motif" description="GXGXXG" evidence="2">
    <location>
        <begin position="88"/>
        <end position="93"/>
    </location>
</feature>
<feature type="transmembrane region" description="Helical" evidence="3">
    <location>
        <begin position="206"/>
        <end position="228"/>
    </location>
</feature>
<proteinExistence type="predicted"/>
<keyword evidence="3" id="KW-1133">Transmembrane helix</keyword>
<evidence type="ECO:0000256" key="3">
    <source>
        <dbReference type="SAM" id="Phobius"/>
    </source>
</evidence>
<dbReference type="GO" id="GO:0016042">
    <property type="term" value="P:lipid catabolic process"/>
    <property type="evidence" value="ECO:0007669"/>
    <property type="project" value="UniProtKB-UniRule"/>
</dbReference>
<comment type="caution">
    <text evidence="5">The sequence shown here is derived from an EMBL/GenBank/DDBJ whole genome shotgun (WGS) entry which is preliminary data.</text>
</comment>